<dbReference type="Gene3D" id="3.30.505.10">
    <property type="entry name" value="SH2 domain"/>
    <property type="match status" value="1"/>
</dbReference>
<reference evidence="8" key="1">
    <citation type="submission" date="2016-06" db="UniProtKB">
        <authorList>
            <consortium name="WormBaseParasite"/>
        </authorList>
    </citation>
    <scope>IDENTIFICATION</scope>
</reference>
<dbReference type="Gene3D" id="2.30.29.30">
    <property type="entry name" value="Pleckstrin-homology domain (PH domain)/Phosphotyrosine-binding domain (PTB)"/>
    <property type="match status" value="1"/>
</dbReference>
<reference evidence="6 7" key="2">
    <citation type="submission" date="2018-11" db="EMBL/GenBank/DDBJ databases">
        <authorList>
            <consortium name="Pathogen Informatics"/>
        </authorList>
    </citation>
    <scope>NUCLEOTIDE SEQUENCE [LARGE SCALE GENOMIC DNA]</scope>
    <source>
        <strain evidence="6 7">Egypt</strain>
    </source>
</reference>
<name>A0A183A6M4_9TREM</name>
<gene>
    <name evidence="6" type="ORF">ECPE_LOCUS2609</name>
</gene>
<feature type="compositionally biased region" description="Polar residues" evidence="4">
    <location>
        <begin position="148"/>
        <end position="158"/>
    </location>
</feature>
<dbReference type="PANTHER" id="PTHR45734:SF7">
    <property type="entry name" value="EGFR ADAPTER PROTEIN-RELATED"/>
    <property type="match status" value="1"/>
</dbReference>
<feature type="compositionally biased region" description="Low complexity" evidence="4">
    <location>
        <begin position="901"/>
        <end position="910"/>
    </location>
</feature>
<feature type="region of interest" description="Disordered" evidence="4">
    <location>
        <begin position="714"/>
        <end position="768"/>
    </location>
</feature>
<keyword evidence="7" id="KW-1185">Reference proteome</keyword>
<dbReference type="InterPro" id="IPR051484">
    <property type="entry name" value="Tensin_PTEN_phosphatase"/>
</dbReference>
<feature type="compositionally biased region" description="Basic and acidic residues" evidence="4">
    <location>
        <begin position="530"/>
        <end position="543"/>
    </location>
</feature>
<keyword evidence="1 2" id="KW-0727">SH2 domain</keyword>
<evidence type="ECO:0000256" key="3">
    <source>
        <dbReference type="SAM" id="Coils"/>
    </source>
</evidence>
<dbReference type="InterPro" id="IPR036860">
    <property type="entry name" value="SH2_dom_sf"/>
</dbReference>
<accession>A0A183A6M4</accession>
<evidence type="ECO:0000256" key="1">
    <source>
        <dbReference type="ARBA" id="ARBA00022999"/>
    </source>
</evidence>
<feature type="compositionally biased region" description="Polar residues" evidence="4">
    <location>
        <begin position="664"/>
        <end position="674"/>
    </location>
</feature>
<feature type="compositionally biased region" description="Low complexity" evidence="4">
    <location>
        <begin position="751"/>
        <end position="765"/>
    </location>
</feature>
<feature type="compositionally biased region" description="Polar residues" evidence="4">
    <location>
        <begin position="202"/>
        <end position="224"/>
    </location>
</feature>
<dbReference type="PANTHER" id="PTHR45734">
    <property type="entry name" value="TENSIN"/>
    <property type="match status" value="1"/>
</dbReference>
<evidence type="ECO:0000313" key="6">
    <source>
        <dbReference type="EMBL" id="VDP66962.1"/>
    </source>
</evidence>
<evidence type="ECO:0000313" key="8">
    <source>
        <dbReference type="WBParaSite" id="ECPE_0000261201-mRNA-1"/>
    </source>
</evidence>
<evidence type="ECO:0000256" key="4">
    <source>
        <dbReference type="SAM" id="MobiDB-lite"/>
    </source>
</evidence>
<feature type="compositionally biased region" description="Low complexity" evidence="4">
    <location>
        <begin position="1032"/>
        <end position="1052"/>
    </location>
</feature>
<feature type="compositionally biased region" description="Low complexity" evidence="4">
    <location>
        <begin position="586"/>
        <end position="597"/>
    </location>
</feature>
<feature type="compositionally biased region" description="Low complexity" evidence="4">
    <location>
        <begin position="878"/>
        <end position="888"/>
    </location>
</feature>
<feature type="region of interest" description="Disordered" evidence="4">
    <location>
        <begin position="114"/>
        <end position="171"/>
    </location>
</feature>
<dbReference type="GO" id="GO:0005925">
    <property type="term" value="C:focal adhesion"/>
    <property type="evidence" value="ECO:0007669"/>
    <property type="project" value="TreeGrafter"/>
</dbReference>
<proteinExistence type="predicted"/>
<keyword evidence="3" id="KW-0175">Coiled coil</keyword>
<feature type="compositionally biased region" description="Basic and acidic residues" evidence="4">
    <location>
        <begin position="601"/>
        <end position="618"/>
    </location>
</feature>
<feature type="compositionally biased region" description="Polar residues" evidence="4">
    <location>
        <begin position="1315"/>
        <end position="1324"/>
    </location>
</feature>
<dbReference type="InterPro" id="IPR011993">
    <property type="entry name" value="PH-like_dom_sf"/>
</dbReference>
<feature type="region of interest" description="Disordered" evidence="4">
    <location>
        <begin position="202"/>
        <end position="236"/>
    </location>
</feature>
<sequence length="1756" mass="193626">MAGTQELDRLLEELRLTSMNMASGLPPIGSQHHSIYTTTLKQRPPMGPRQLSQIHLTIDPECGTAEATQGSSSLVNGQGPTRREQLLESELNSARQELAQLRRAISLVDERRNATRHEELTSRLSPSRLPPSRSPGPIHQQTQQQQQFLSTSASSYYSQQQQQQQQHGHRSRKPIIINVVMIGAECANCNRVSKVYENKITSGGETQPMNSSLQETKQTSNSSSVRRKPLRSFGHRQSVTTEIPVRVQSFTVNGSTGDHVTTEQHDSNKTNHTVTGTSLYSGTGGCSSLYKRQNCHEPNCNYCLSQTPGVSGTNCCVLNADSGSSSEREDQYPTIRVKSPSKRKSKSYWDQKKVNETDNIIRKNREEKILTAKTNNGAGHIIPIIVESKSPRLKEIEITQVPTTPLQSGYAFQQRHHHHHQVIPVQMRPPQHPQGHRQRHQHSQYVQHRREQTYRHLRTTSVTTTCSSTDTENTHQIPIFRDHADLPWPKPRQISVEHIPVTLSVEHTHADDGIEQDAMLRTSGNVDYADTHHIRQPRSRDSSVSDPVSRRSTPRSELFTRMEPLFPQYAELRSSQILFAREEPISSATSKNTSASNGKVGLEESAKRNRGYDNKETDSSIGGFSNSTISNRPGRSGIENGHRSMVNTTGTNGLSTKDNDDGHSQPTTASNSRMASDANESGVRNGERNSTITTKPAYPMLRSRVTQPLHLHTGSDLLTTMGPSPDRPQRTSTITKTIDRRSGLNSEQENTPTPHTRSSHSPTTPAQSGVENVQLMRVDAHPTVSVSYLPRSESRLPGDRNSIGSSPRSMSPRPPSAPRYPSGTGLSAAAAAATLITPDVESDLAYRRVTSVSGATGRSSYSAHRERLRQEREQELLMRQQQSQRQRLMAASSTGLHEQHSLQQQSRHQQQYRSLSAVNQTGGTEAFEEIETIILQPIGRGVQDIDSRVGSLTTLARAPGGSLMDGKPDLSTFRRNNTISRSENVNPQLFTEGRVRSSSPLGVPNESVDNRSSLVTRTLPRSVEHPHGHLTLLQQQQQQQQQQQVHQEPHIIQQHHSHPHSQPPHLQHSHHHHHQQQQQSYHPKSYRDGHMRTDTRVSTPTILVGPDPHSDIRFTTASKLPTSSPPIVARRSKGLNSQPDIISHHSTRRYTPIPSIEDDSEFAILGTDGTRRHVVTADPSEERATPSPPIISPNPYDQRNRRAEQIVRQSVEELHQLQVEVPEPESFRQPQIPVMRQTHEIVTQISPSPATRLDAQPDAGLHRMDDGQRTGLTRRGFSSTQFLHRNTSNSDITKPTVLSHQQAHLGSQPLGPSRFGTSSTAQQMSASRSQLSTTSSTIIAPVSAAATSALMSNGWKTEPTKRAFTDAVDGDSNLSIVQETAPAWYRPTLSREAAISILRQQPPGSFLIRDSTTFKDAFGLAVKVATLPPKVTPKSDDLQSELVRHYLIEVVNAPNRGVRLKGFASEPVFPSLAALINQHTIDPLALPCRLILPPIPAHLPTASTATLPPIVIGTTTPLLQTPNTQTLADLGNPADNATVTSAGSVIGGGAPSDAGSAQVDNLSTSGAVVTSVSPVTRADGGTSTPANNDGIPTASSPNVPFVCVLHESPTAVEGQLSQGLTFRCLMLGSVDTPQWNTEMCFARAVDQLIPLTLLTAADCDRGMSRVRYTEVQLHVSSHDGITIIDLQRRLFLRRHLPNHVLMYCGIEPRKKEIFGIVVRKGISECTTHVFTECDPIHTADSIVRHIRSTYPHMNVR</sequence>
<dbReference type="EMBL" id="UZAN01039728">
    <property type="protein sequence ID" value="VDP66962.1"/>
    <property type="molecule type" value="Genomic_DNA"/>
</dbReference>
<organism evidence="8">
    <name type="scientific">Echinostoma caproni</name>
    <dbReference type="NCBI Taxonomy" id="27848"/>
    <lineage>
        <taxon>Eukaryota</taxon>
        <taxon>Metazoa</taxon>
        <taxon>Spiralia</taxon>
        <taxon>Lophotrochozoa</taxon>
        <taxon>Platyhelminthes</taxon>
        <taxon>Trematoda</taxon>
        <taxon>Digenea</taxon>
        <taxon>Plagiorchiida</taxon>
        <taxon>Echinostomata</taxon>
        <taxon>Echinostomatoidea</taxon>
        <taxon>Echinostomatidae</taxon>
        <taxon>Echinostoma</taxon>
    </lineage>
</organism>
<feature type="compositionally biased region" description="Polar residues" evidence="4">
    <location>
        <begin position="1276"/>
        <end position="1305"/>
    </location>
</feature>
<feature type="region of interest" description="Disordered" evidence="4">
    <location>
        <begin position="878"/>
        <end position="910"/>
    </location>
</feature>
<feature type="region of interest" description="Disordered" evidence="4">
    <location>
        <begin position="1178"/>
        <end position="1197"/>
    </location>
</feature>
<feature type="compositionally biased region" description="Polar residues" evidence="4">
    <location>
        <begin position="645"/>
        <end position="656"/>
    </location>
</feature>
<evidence type="ECO:0000256" key="2">
    <source>
        <dbReference type="PROSITE-ProRule" id="PRU00191"/>
    </source>
</evidence>
<dbReference type="Proteomes" id="UP000272942">
    <property type="component" value="Unassembled WGS sequence"/>
</dbReference>
<feature type="region of interest" description="Disordered" evidence="4">
    <location>
        <begin position="530"/>
        <end position="556"/>
    </location>
</feature>
<dbReference type="WBParaSite" id="ECPE_0000261201-mRNA-1">
    <property type="protein sequence ID" value="ECPE_0000261201-mRNA-1"/>
    <property type="gene ID" value="ECPE_0000261201"/>
</dbReference>
<feature type="region of interest" description="Disordered" evidence="4">
    <location>
        <begin position="787"/>
        <end position="825"/>
    </location>
</feature>
<dbReference type="SUPFAM" id="SSF55550">
    <property type="entry name" value="SH2 domain"/>
    <property type="match status" value="1"/>
</dbReference>
<dbReference type="SMART" id="SM00252">
    <property type="entry name" value="SH2"/>
    <property type="match status" value="1"/>
</dbReference>
<dbReference type="SUPFAM" id="SSF50729">
    <property type="entry name" value="PH domain-like"/>
    <property type="match status" value="1"/>
</dbReference>
<protein>
    <submittedName>
        <fullName evidence="8">SH2 domain-containing protein</fullName>
    </submittedName>
</protein>
<feature type="region of interest" description="Disordered" evidence="4">
    <location>
        <begin position="1574"/>
        <end position="1593"/>
    </location>
</feature>
<feature type="region of interest" description="Disordered" evidence="4">
    <location>
        <begin position="981"/>
        <end position="1013"/>
    </location>
</feature>
<dbReference type="PROSITE" id="PS50001">
    <property type="entry name" value="SH2"/>
    <property type="match status" value="1"/>
</dbReference>
<feature type="compositionally biased region" description="Polar residues" evidence="4">
    <location>
        <begin position="619"/>
        <end position="633"/>
    </location>
</feature>
<feature type="compositionally biased region" description="Low complexity" evidence="4">
    <location>
        <begin position="135"/>
        <end position="147"/>
    </location>
</feature>
<feature type="domain" description="SH2" evidence="5">
    <location>
        <begin position="1384"/>
        <end position="1494"/>
    </location>
</feature>
<feature type="coiled-coil region" evidence="3">
    <location>
        <begin position="84"/>
        <end position="111"/>
    </location>
</feature>
<dbReference type="InterPro" id="IPR000980">
    <property type="entry name" value="SH2"/>
</dbReference>
<feature type="compositionally biased region" description="Basic and acidic residues" evidence="4">
    <location>
        <begin position="1085"/>
        <end position="1095"/>
    </location>
</feature>
<feature type="compositionally biased region" description="Polar residues" evidence="4">
    <location>
        <begin position="1113"/>
        <end position="1122"/>
    </location>
</feature>
<dbReference type="Pfam" id="PF00017">
    <property type="entry name" value="SH2"/>
    <property type="match status" value="1"/>
</dbReference>
<dbReference type="OrthoDB" id="6273691at2759"/>
<feature type="compositionally biased region" description="Basic residues" evidence="4">
    <location>
        <begin position="225"/>
        <end position="234"/>
    </location>
</feature>
<feature type="region of interest" description="Disordered" evidence="4">
    <location>
        <begin position="1247"/>
        <end position="1333"/>
    </location>
</feature>
<feature type="region of interest" description="Disordered" evidence="4">
    <location>
        <begin position="586"/>
        <end position="701"/>
    </location>
</feature>
<evidence type="ECO:0000259" key="5">
    <source>
        <dbReference type="PROSITE" id="PS50001"/>
    </source>
</evidence>
<evidence type="ECO:0000313" key="7">
    <source>
        <dbReference type="Proteomes" id="UP000272942"/>
    </source>
</evidence>
<feature type="region of interest" description="Disordered" evidence="4">
    <location>
        <begin position="1032"/>
        <end position="1132"/>
    </location>
</feature>